<dbReference type="EMBL" id="NKXS01004944">
    <property type="protein sequence ID" value="PIN04977.1"/>
    <property type="molecule type" value="Genomic_DNA"/>
</dbReference>
<evidence type="ECO:0000256" key="3">
    <source>
        <dbReference type="ARBA" id="ARBA00022691"/>
    </source>
</evidence>
<keyword evidence="3" id="KW-0949">S-adenosyl-L-methionine</keyword>
<dbReference type="Pfam" id="PF08100">
    <property type="entry name" value="Dimerisation"/>
    <property type="match status" value="1"/>
</dbReference>
<dbReference type="SUPFAM" id="SSF53335">
    <property type="entry name" value="S-adenosyl-L-methionine-dependent methyltransferases"/>
    <property type="match status" value="1"/>
</dbReference>
<evidence type="ECO:0000256" key="4">
    <source>
        <dbReference type="ARBA" id="ARBA00034481"/>
    </source>
</evidence>
<dbReference type="Gene3D" id="3.40.50.150">
    <property type="entry name" value="Vaccinia Virus protein VP39"/>
    <property type="match status" value="1"/>
</dbReference>
<dbReference type="GO" id="GO:0046983">
    <property type="term" value="F:protein dimerization activity"/>
    <property type="evidence" value="ECO:0007669"/>
    <property type="project" value="InterPro"/>
</dbReference>
<dbReference type="InterPro" id="IPR012967">
    <property type="entry name" value="COMT_dimerisation"/>
</dbReference>
<keyword evidence="1 7" id="KW-0489">Methyltransferase</keyword>
<comment type="similarity">
    <text evidence="4">Belongs to the class I-like SAM-binding methyltransferase superfamily. Cation-independent O-methyltransferase family. COMT subfamily.</text>
</comment>
<dbReference type="Proteomes" id="UP000231279">
    <property type="component" value="Unassembled WGS sequence"/>
</dbReference>
<dbReference type="GO" id="GO:0032259">
    <property type="term" value="P:methylation"/>
    <property type="evidence" value="ECO:0007669"/>
    <property type="project" value="UniProtKB-KW"/>
</dbReference>
<dbReference type="AlphaFoldDB" id="A0A2G9GI55"/>
<dbReference type="InterPro" id="IPR029063">
    <property type="entry name" value="SAM-dependent_MTases_sf"/>
</dbReference>
<accession>A0A2G9GI55</accession>
<dbReference type="PROSITE" id="PS51683">
    <property type="entry name" value="SAM_OMT_II"/>
    <property type="match status" value="1"/>
</dbReference>
<dbReference type="InterPro" id="IPR036388">
    <property type="entry name" value="WH-like_DNA-bd_sf"/>
</dbReference>
<evidence type="ECO:0000256" key="1">
    <source>
        <dbReference type="ARBA" id="ARBA00022603"/>
    </source>
</evidence>
<evidence type="ECO:0000313" key="7">
    <source>
        <dbReference type="EMBL" id="PIN04977.1"/>
    </source>
</evidence>
<proteinExistence type="inferred from homology"/>
<dbReference type="Gene3D" id="1.10.10.10">
    <property type="entry name" value="Winged helix-like DNA-binding domain superfamily/Winged helix DNA-binding domain"/>
    <property type="match status" value="1"/>
</dbReference>
<protein>
    <submittedName>
        <fullName evidence="7">Hydroxyindole-O-methyltransferase</fullName>
    </submittedName>
</protein>
<dbReference type="Pfam" id="PF00891">
    <property type="entry name" value="Methyltransf_2"/>
    <property type="match status" value="1"/>
</dbReference>
<dbReference type="STRING" id="429701.A0A2G9GI55"/>
<evidence type="ECO:0000256" key="2">
    <source>
        <dbReference type="ARBA" id="ARBA00022679"/>
    </source>
</evidence>
<dbReference type="InterPro" id="IPR036390">
    <property type="entry name" value="WH_DNA-bd_sf"/>
</dbReference>
<dbReference type="OrthoDB" id="1606438at2759"/>
<comment type="caution">
    <text evidence="7">The sequence shown here is derived from an EMBL/GenBank/DDBJ whole genome shotgun (WGS) entry which is preliminary data.</text>
</comment>
<dbReference type="InterPro" id="IPR016461">
    <property type="entry name" value="COMT-like"/>
</dbReference>
<evidence type="ECO:0000313" key="8">
    <source>
        <dbReference type="Proteomes" id="UP000231279"/>
    </source>
</evidence>
<feature type="domain" description="O-methyltransferase C-terminal" evidence="5">
    <location>
        <begin position="150"/>
        <end position="243"/>
    </location>
</feature>
<keyword evidence="8" id="KW-1185">Reference proteome</keyword>
<sequence>MVLDEEAQARADVWKCAFGFIKSRVTRIAAELKIPDIVKNHGGPISVSDLSAAVDVPADELYRIMRFLIHHRIFKKAERPESKVSDDVVYYTHTPLSLLLTMDNVGPLMLLQGGSDRMSMGIMKVLKTRNRPDCKTPNGEDTWGDPGYATKEFTDSMACHARVATSAIIQNCPEAFRGIGTLVDVGGRHGMAIAMLIKAFPWIKGITFDLPEIVAKAPPVDGVQFVGGSMFETIPKADAIMLMVRVNDQYYLNTRDNYLCTS</sequence>
<dbReference type="SUPFAM" id="SSF46785">
    <property type="entry name" value="Winged helix' DNA-binding domain"/>
    <property type="match status" value="1"/>
</dbReference>
<dbReference type="GO" id="GO:0008171">
    <property type="term" value="F:O-methyltransferase activity"/>
    <property type="evidence" value="ECO:0007669"/>
    <property type="project" value="InterPro"/>
</dbReference>
<evidence type="ECO:0000259" key="6">
    <source>
        <dbReference type="Pfam" id="PF08100"/>
    </source>
</evidence>
<name>A0A2G9GI55_9LAMI</name>
<organism evidence="7 8">
    <name type="scientific">Handroanthus impetiginosus</name>
    <dbReference type="NCBI Taxonomy" id="429701"/>
    <lineage>
        <taxon>Eukaryota</taxon>
        <taxon>Viridiplantae</taxon>
        <taxon>Streptophyta</taxon>
        <taxon>Embryophyta</taxon>
        <taxon>Tracheophyta</taxon>
        <taxon>Spermatophyta</taxon>
        <taxon>Magnoliopsida</taxon>
        <taxon>eudicotyledons</taxon>
        <taxon>Gunneridae</taxon>
        <taxon>Pentapetalae</taxon>
        <taxon>asterids</taxon>
        <taxon>lamiids</taxon>
        <taxon>Lamiales</taxon>
        <taxon>Bignoniaceae</taxon>
        <taxon>Crescentiina</taxon>
        <taxon>Tabebuia alliance</taxon>
        <taxon>Handroanthus</taxon>
    </lineage>
</organism>
<gene>
    <name evidence="7" type="ORF">CDL12_22482</name>
</gene>
<keyword evidence="2 7" id="KW-0808">Transferase</keyword>
<evidence type="ECO:0000259" key="5">
    <source>
        <dbReference type="Pfam" id="PF00891"/>
    </source>
</evidence>
<dbReference type="PANTHER" id="PTHR11746">
    <property type="entry name" value="O-METHYLTRANSFERASE"/>
    <property type="match status" value="1"/>
</dbReference>
<dbReference type="InterPro" id="IPR001077">
    <property type="entry name" value="COMT_C"/>
</dbReference>
<reference evidence="8" key="1">
    <citation type="journal article" date="2018" name="Gigascience">
        <title>Genome assembly of the Pink Ipe (Handroanthus impetiginosus, Bignoniaceae), a highly valued, ecologically keystone Neotropical timber forest tree.</title>
        <authorList>
            <person name="Silva-Junior O.B."/>
            <person name="Grattapaglia D."/>
            <person name="Novaes E."/>
            <person name="Collevatti R.G."/>
        </authorList>
    </citation>
    <scope>NUCLEOTIDE SEQUENCE [LARGE SCALE GENOMIC DNA]</scope>
    <source>
        <strain evidence="8">cv. UFG-1</strain>
    </source>
</reference>
<feature type="domain" description="O-methyltransferase dimerisation" evidence="6">
    <location>
        <begin position="14"/>
        <end position="101"/>
    </location>
</feature>